<dbReference type="EMBL" id="BARS01037490">
    <property type="protein sequence ID" value="GAG26614.1"/>
    <property type="molecule type" value="Genomic_DNA"/>
</dbReference>
<comment type="caution">
    <text evidence="1">The sequence shown here is derived from an EMBL/GenBank/DDBJ whole genome shotgun (WGS) entry which is preliminary data.</text>
</comment>
<protein>
    <submittedName>
        <fullName evidence="1">Uncharacterized protein</fullName>
    </submittedName>
</protein>
<dbReference type="AlphaFoldDB" id="X0W6S5"/>
<gene>
    <name evidence="1" type="ORF">S01H1_57484</name>
</gene>
<evidence type="ECO:0000313" key="1">
    <source>
        <dbReference type="EMBL" id="GAG26614.1"/>
    </source>
</evidence>
<feature type="non-terminal residue" evidence="1">
    <location>
        <position position="108"/>
    </location>
</feature>
<proteinExistence type="predicted"/>
<organism evidence="1">
    <name type="scientific">marine sediment metagenome</name>
    <dbReference type="NCBI Taxonomy" id="412755"/>
    <lineage>
        <taxon>unclassified sequences</taxon>
        <taxon>metagenomes</taxon>
        <taxon>ecological metagenomes</taxon>
    </lineage>
</organism>
<accession>X0W6S5</accession>
<reference evidence="1" key="1">
    <citation type="journal article" date="2014" name="Front. Microbiol.">
        <title>High frequency of phylogenetically diverse reductive dehalogenase-homologous genes in deep subseafloor sedimentary metagenomes.</title>
        <authorList>
            <person name="Kawai M."/>
            <person name="Futagami T."/>
            <person name="Toyoda A."/>
            <person name="Takaki Y."/>
            <person name="Nishi S."/>
            <person name="Hori S."/>
            <person name="Arai W."/>
            <person name="Tsubouchi T."/>
            <person name="Morono Y."/>
            <person name="Uchiyama I."/>
            <person name="Ito T."/>
            <person name="Fujiyama A."/>
            <person name="Inagaki F."/>
            <person name="Takami H."/>
        </authorList>
    </citation>
    <scope>NUCLEOTIDE SEQUENCE</scope>
    <source>
        <strain evidence="1">Expedition CK06-06</strain>
    </source>
</reference>
<name>X0W6S5_9ZZZZ</name>
<sequence length="108" mass="10935">MSPNASISIAAASVGGVTASGTITRTASGQISHVTDLTAGLSGTMANVSSNLQEGEVHDLESGHDFASDSSGAADRIALFKVDDEADGSLICRYNIAVDTDSVDNVTF</sequence>